<accession>A0A918IZ37</accession>
<keyword evidence="3" id="KW-1185">Reference proteome</keyword>
<reference evidence="2" key="2">
    <citation type="submission" date="2020-09" db="EMBL/GenBank/DDBJ databases">
        <authorList>
            <person name="Sun Q."/>
            <person name="Kim S."/>
        </authorList>
    </citation>
    <scope>NUCLEOTIDE SEQUENCE</scope>
    <source>
        <strain evidence="2">KCTC 12113</strain>
    </source>
</reference>
<dbReference type="Proteomes" id="UP000634668">
    <property type="component" value="Unassembled WGS sequence"/>
</dbReference>
<dbReference type="InterPro" id="IPR024311">
    <property type="entry name" value="Lipocalin-like"/>
</dbReference>
<sequence length="127" mass="14429">MHILFLIVGVLLLGSCKNDRKSTTKNEESSKIEESIVEKEFLVGSWKDTSKSALHFTIFKNGTARSDNMKTLLYKNWKVKGNQITFTIESLGNGTSSIDTVTYIIEKLTKDKLILRKGTYLSEYTKK</sequence>
<protein>
    <recommendedName>
        <fullName evidence="1">Lipocalin-like domain-containing protein</fullName>
    </recommendedName>
</protein>
<feature type="domain" description="Lipocalin-like" evidence="1">
    <location>
        <begin position="40"/>
        <end position="127"/>
    </location>
</feature>
<evidence type="ECO:0000313" key="3">
    <source>
        <dbReference type="Proteomes" id="UP000634668"/>
    </source>
</evidence>
<evidence type="ECO:0000313" key="2">
    <source>
        <dbReference type="EMBL" id="GGW39238.1"/>
    </source>
</evidence>
<dbReference type="EMBL" id="BMWP01000017">
    <property type="protein sequence ID" value="GGW39238.1"/>
    <property type="molecule type" value="Genomic_DNA"/>
</dbReference>
<gene>
    <name evidence="2" type="ORF">GCM10007383_24960</name>
</gene>
<evidence type="ECO:0000259" key="1">
    <source>
        <dbReference type="Pfam" id="PF12702"/>
    </source>
</evidence>
<dbReference type="Gene3D" id="2.40.128.280">
    <property type="match status" value="1"/>
</dbReference>
<organism evidence="2 3">
    <name type="scientific">Arenibacter certesii</name>
    <dbReference type="NCBI Taxonomy" id="228955"/>
    <lineage>
        <taxon>Bacteria</taxon>
        <taxon>Pseudomonadati</taxon>
        <taxon>Bacteroidota</taxon>
        <taxon>Flavobacteriia</taxon>
        <taxon>Flavobacteriales</taxon>
        <taxon>Flavobacteriaceae</taxon>
        <taxon>Arenibacter</taxon>
    </lineage>
</organism>
<dbReference type="AlphaFoldDB" id="A0A918IZ37"/>
<comment type="caution">
    <text evidence="2">The sequence shown here is derived from an EMBL/GenBank/DDBJ whole genome shotgun (WGS) entry which is preliminary data.</text>
</comment>
<reference evidence="2" key="1">
    <citation type="journal article" date="2014" name="Int. J. Syst. Evol. Microbiol.">
        <title>Complete genome sequence of Corynebacterium casei LMG S-19264T (=DSM 44701T), isolated from a smear-ripened cheese.</title>
        <authorList>
            <consortium name="US DOE Joint Genome Institute (JGI-PGF)"/>
            <person name="Walter F."/>
            <person name="Albersmeier A."/>
            <person name="Kalinowski J."/>
            <person name="Ruckert C."/>
        </authorList>
    </citation>
    <scope>NUCLEOTIDE SEQUENCE</scope>
    <source>
        <strain evidence="2">KCTC 12113</strain>
    </source>
</reference>
<name>A0A918IZ37_9FLAO</name>
<dbReference type="Pfam" id="PF12702">
    <property type="entry name" value="Lipocalin_3"/>
    <property type="match status" value="1"/>
</dbReference>
<proteinExistence type="predicted"/>